<dbReference type="InterPro" id="IPR050512">
    <property type="entry name" value="Sulf_AdTrans/APS_kinase"/>
</dbReference>
<dbReference type="PANTHER" id="PTHR42700">
    <property type="entry name" value="SULFATE ADENYLYLTRANSFERASE"/>
    <property type="match status" value="1"/>
</dbReference>
<evidence type="ECO:0000256" key="1">
    <source>
        <dbReference type="ARBA" id="ARBA00001823"/>
    </source>
</evidence>
<dbReference type="SUPFAM" id="SSF53649">
    <property type="entry name" value="Alkaline phosphatase-like"/>
    <property type="match status" value="1"/>
</dbReference>
<dbReference type="InterPro" id="IPR027417">
    <property type="entry name" value="P-loop_NTPase"/>
</dbReference>
<dbReference type="Gene3D" id="3.40.720.10">
    <property type="entry name" value="Alkaline Phosphatase, subunit A"/>
    <property type="match status" value="1"/>
</dbReference>
<keyword evidence="6 8" id="KW-0418">Kinase</keyword>
<dbReference type="CDD" id="cd02027">
    <property type="entry name" value="APSK"/>
    <property type="match status" value="1"/>
</dbReference>
<dbReference type="NCBIfam" id="TIGR00455">
    <property type="entry name" value="apsK"/>
    <property type="match status" value="1"/>
</dbReference>
<dbReference type="InterPro" id="IPR002891">
    <property type="entry name" value="APS"/>
</dbReference>
<dbReference type="PANTHER" id="PTHR42700:SF1">
    <property type="entry name" value="SULFATE ADENYLYLTRANSFERASE"/>
    <property type="match status" value="1"/>
</dbReference>
<evidence type="ECO:0000256" key="5">
    <source>
        <dbReference type="ARBA" id="ARBA00022840"/>
    </source>
</evidence>
<sequence>MQVPVGKVIWFTGLSGSGKSTLAVMLKEELERKCLAVALLDGDILRQGLNRDLGFSGIDRAENIRRAAEVAKILSDSDYLVICAFITPFHSIRKAVRGLFVNDEYVEVFLDCPLEICEQRDPKGLYSQARKGEVPEFTGVSSPFELPESPDLIIPTSSLSCQESLDRIIEYLERRFPEARPNHPRIPCALRRSRPKMAIIGLDSAPPSMVFGRYDLPNLRTLMEHGRWGKLRSTDPPITVPAWTTMTTGRDPGELGLYGFRNRLSHDYDHLSTVNRTHVTVPRVWDYLENAGNYTITLGVPQTYPPRPHNGVTVADFLAPDVRSGITYPPELAAELDRMADGPYMLDVKDFRSGDKKQLLDDIYAMVNRRFKVAEELIKRRRWDFFMMVEIGLDRMHHAFWGHCTPGHKDYVPGNPFEHALSDFYKYLDHCVGRLLMFLDDDTTVMVISDHGVKSATGGFCINEWLIRNEWLNLLEYPESEVPLTPDMVDWSRTKAWSEGGYYARVFMNVKGREPQGIIEPDQYESCRNRLSETLSDFHDDSGASIRNVVLKPGEIYRDCRNVPPDLMVYFDDLALRSIGTVGSGSIVRNGNTRGMDSANHDYYGIYIQTRLSDLRRGITRDTLTENISCLDITPTILDEFGLAVPEGLGGKAIKREGIYLDRTRKSQASEGAGERERTYRHAGFTSEEEAVVVQRLKDLGYL</sequence>
<dbReference type="GO" id="GO:0004020">
    <property type="term" value="F:adenylylsulfate kinase activity"/>
    <property type="evidence" value="ECO:0007669"/>
    <property type="project" value="UniProtKB-UniRule"/>
</dbReference>
<dbReference type="GO" id="GO:0005737">
    <property type="term" value="C:cytoplasm"/>
    <property type="evidence" value="ECO:0007669"/>
    <property type="project" value="TreeGrafter"/>
</dbReference>
<evidence type="ECO:0000256" key="6">
    <source>
        <dbReference type="HAMAP-Rule" id="MF_00065"/>
    </source>
</evidence>
<dbReference type="SUPFAM" id="SSF52540">
    <property type="entry name" value="P-loop containing nucleoside triphosphate hydrolases"/>
    <property type="match status" value="1"/>
</dbReference>
<keyword evidence="4 6" id="KW-0547">Nucleotide-binding</keyword>
<reference evidence="8" key="1">
    <citation type="submission" date="2020-07" db="EMBL/GenBank/DDBJ databases">
        <title>Huge and variable diversity of episymbiotic CPR bacteria and DPANN archaea in groundwater ecosystems.</title>
        <authorList>
            <person name="He C.Y."/>
            <person name="Keren R."/>
            <person name="Whittaker M."/>
            <person name="Farag I.F."/>
            <person name="Doudna J."/>
            <person name="Cate J.H.D."/>
            <person name="Banfield J.F."/>
        </authorList>
    </citation>
    <scope>NUCLEOTIDE SEQUENCE</scope>
    <source>
        <strain evidence="8">NC_groundwater_1664_Pr3_B-0.1um_52_9</strain>
    </source>
</reference>
<organism evidence="8 9">
    <name type="scientific">Desulfomonile tiedjei</name>
    <dbReference type="NCBI Taxonomy" id="2358"/>
    <lineage>
        <taxon>Bacteria</taxon>
        <taxon>Pseudomonadati</taxon>
        <taxon>Thermodesulfobacteriota</taxon>
        <taxon>Desulfomonilia</taxon>
        <taxon>Desulfomonilales</taxon>
        <taxon>Desulfomonilaceae</taxon>
        <taxon>Desulfomonile</taxon>
    </lineage>
</organism>
<comment type="catalytic activity">
    <reaction evidence="1 6">
        <text>adenosine 5'-phosphosulfate + ATP = 3'-phosphoadenylyl sulfate + ADP + H(+)</text>
        <dbReference type="Rhea" id="RHEA:24152"/>
        <dbReference type="ChEBI" id="CHEBI:15378"/>
        <dbReference type="ChEBI" id="CHEBI:30616"/>
        <dbReference type="ChEBI" id="CHEBI:58243"/>
        <dbReference type="ChEBI" id="CHEBI:58339"/>
        <dbReference type="ChEBI" id="CHEBI:456216"/>
        <dbReference type="EC" id="2.7.1.25"/>
    </reaction>
</comment>
<protein>
    <recommendedName>
        <fullName evidence="2 6">Adenylyl-sulfate kinase</fullName>
        <ecNumber evidence="2 6">2.7.1.25</ecNumber>
    </recommendedName>
    <alternativeName>
        <fullName evidence="6">APS kinase</fullName>
    </alternativeName>
    <alternativeName>
        <fullName evidence="6">ATP adenosine-5'-phosphosulfate 3'-phosphotransferase</fullName>
    </alternativeName>
    <alternativeName>
        <fullName evidence="6">Adenosine-5'-phosphosulfate kinase</fullName>
    </alternativeName>
</protein>
<evidence type="ECO:0000259" key="7">
    <source>
        <dbReference type="Pfam" id="PF01583"/>
    </source>
</evidence>
<dbReference type="Proteomes" id="UP000807825">
    <property type="component" value="Unassembled WGS sequence"/>
</dbReference>
<dbReference type="GO" id="GO:0005524">
    <property type="term" value="F:ATP binding"/>
    <property type="evidence" value="ECO:0007669"/>
    <property type="project" value="UniProtKB-UniRule"/>
</dbReference>
<dbReference type="GO" id="GO:0070814">
    <property type="term" value="P:hydrogen sulfide biosynthetic process"/>
    <property type="evidence" value="ECO:0007669"/>
    <property type="project" value="UniProtKB-UniRule"/>
</dbReference>
<evidence type="ECO:0000313" key="9">
    <source>
        <dbReference type="Proteomes" id="UP000807825"/>
    </source>
</evidence>
<dbReference type="EC" id="2.7.1.25" evidence="2 6"/>
<dbReference type="HAMAP" id="MF_00065">
    <property type="entry name" value="Adenylyl_sulf_kinase"/>
    <property type="match status" value="1"/>
</dbReference>
<comment type="pathway">
    <text evidence="6">Sulfur metabolism; hydrogen sulfide biosynthesis; sulfite from sulfate: step 2/3.</text>
</comment>
<comment type="caution">
    <text evidence="6">Lacks conserved residue(s) required for the propagation of feature annotation.</text>
</comment>
<dbReference type="Pfam" id="PF01663">
    <property type="entry name" value="Phosphodiest"/>
    <property type="match status" value="1"/>
</dbReference>
<dbReference type="GO" id="GO:0010134">
    <property type="term" value="P:sulfate assimilation via adenylyl sulfate reduction"/>
    <property type="evidence" value="ECO:0007669"/>
    <property type="project" value="TreeGrafter"/>
</dbReference>
<dbReference type="Gene3D" id="3.40.50.300">
    <property type="entry name" value="P-loop containing nucleotide triphosphate hydrolases"/>
    <property type="match status" value="1"/>
</dbReference>
<feature type="binding site" evidence="6">
    <location>
        <begin position="13"/>
        <end position="20"/>
    </location>
    <ligand>
        <name>ATP</name>
        <dbReference type="ChEBI" id="CHEBI:30616"/>
    </ligand>
</feature>
<dbReference type="InterPro" id="IPR002591">
    <property type="entry name" value="Phosphodiest/P_Trfase"/>
</dbReference>
<evidence type="ECO:0000256" key="2">
    <source>
        <dbReference type="ARBA" id="ARBA00012121"/>
    </source>
</evidence>
<dbReference type="AlphaFoldDB" id="A0A9D6V092"/>
<proteinExistence type="inferred from homology"/>
<name>A0A9D6V092_9BACT</name>
<evidence type="ECO:0000256" key="4">
    <source>
        <dbReference type="ARBA" id="ARBA00022741"/>
    </source>
</evidence>
<dbReference type="EMBL" id="JACRDE010000184">
    <property type="protein sequence ID" value="MBI5249139.1"/>
    <property type="molecule type" value="Genomic_DNA"/>
</dbReference>
<dbReference type="InterPro" id="IPR059117">
    <property type="entry name" value="APS_kinase_dom"/>
</dbReference>
<dbReference type="GO" id="GO:0019379">
    <property type="term" value="P:sulfate assimilation, phosphoadenylyl sulfate reduction by phosphoadenylyl-sulfate reductase (thioredoxin)"/>
    <property type="evidence" value="ECO:0007669"/>
    <property type="project" value="TreeGrafter"/>
</dbReference>
<dbReference type="NCBIfam" id="NF003013">
    <property type="entry name" value="PRK03846.1"/>
    <property type="match status" value="1"/>
</dbReference>
<comment type="caution">
    <text evidence="8">The sequence shown here is derived from an EMBL/GenBank/DDBJ whole genome shotgun (WGS) entry which is preliminary data.</text>
</comment>
<feature type="domain" description="APS kinase" evidence="7">
    <location>
        <begin position="6"/>
        <end position="154"/>
    </location>
</feature>
<gene>
    <name evidence="6 8" type="primary">cysC</name>
    <name evidence="8" type="ORF">HY912_06565</name>
</gene>
<dbReference type="Pfam" id="PF01583">
    <property type="entry name" value="APS_kinase"/>
    <property type="match status" value="1"/>
</dbReference>
<evidence type="ECO:0000313" key="8">
    <source>
        <dbReference type="EMBL" id="MBI5249139.1"/>
    </source>
</evidence>
<comment type="function">
    <text evidence="6">Catalyzes the synthesis of activated sulfate.</text>
</comment>
<keyword evidence="3 6" id="KW-0808">Transferase</keyword>
<keyword evidence="5 6" id="KW-0067">ATP-binding</keyword>
<comment type="similarity">
    <text evidence="6">Belongs to the APS kinase family.</text>
</comment>
<dbReference type="InterPro" id="IPR017850">
    <property type="entry name" value="Alkaline_phosphatase_core_sf"/>
</dbReference>
<accession>A0A9D6V092</accession>
<evidence type="ECO:0000256" key="3">
    <source>
        <dbReference type="ARBA" id="ARBA00022679"/>
    </source>
</evidence>
<dbReference type="GO" id="GO:0004781">
    <property type="term" value="F:sulfate adenylyltransferase (ATP) activity"/>
    <property type="evidence" value="ECO:0007669"/>
    <property type="project" value="TreeGrafter"/>
</dbReference>
<keyword evidence="6" id="KW-0597">Phosphoprotein</keyword>